<reference evidence="2" key="1">
    <citation type="journal article" date="2019" name="Int. J. Syst. Evol. Microbiol.">
        <title>The Global Catalogue of Microorganisms (GCM) 10K type strain sequencing project: providing services to taxonomists for standard genome sequencing and annotation.</title>
        <authorList>
            <consortium name="The Broad Institute Genomics Platform"/>
            <consortium name="The Broad Institute Genome Sequencing Center for Infectious Disease"/>
            <person name="Wu L."/>
            <person name="Ma J."/>
        </authorList>
    </citation>
    <scope>NUCLEOTIDE SEQUENCE [LARGE SCALE GENOMIC DNA]</scope>
    <source>
        <strain evidence="2">CCUG 55585</strain>
    </source>
</reference>
<accession>A0ABW2YBL1</accession>
<evidence type="ECO:0000313" key="2">
    <source>
        <dbReference type="Proteomes" id="UP001597110"/>
    </source>
</evidence>
<sequence>MTPQQPISPELRARIDALTDDRLKANILRVLNSPGNQSITNEQIFENMVSNHARVVSERAKWRQWEDDEVRAFAEYFKKEAPEDFAEYLRQEKNNGEIESLLSWRVRHLSSQWIEDLDFHDRTLLLGKLRDHMQALTRAHPEDPS</sequence>
<proteinExistence type="predicted"/>
<evidence type="ECO:0000313" key="1">
    <source>
        <dbReference type="EMBL" id="MFD0725816.1"/>
    </source>
</evidence>
<dbReference type="RefSeq" id="WP_386823397.1">
    <property type="nucleotide sequence ID" value="NZ_JBHTIF010000001.1"/>
</dbReference>
<protein>
    <submittedName>
        <fullName evidence="1">Uncharacterized protein</fullName>
    </submittedName>
</protein>
<keyword evidence="2" id="KW-1185">Reference proteome</keyword>
<comment type="caution">
    <text evidence="1">The sequence shown here is derived from an EMBL/GenBank/DDBJ whole genome shotgun (WGS) entry which is preliminary data.</text>
</comment>
<organism evidence="1 2">
    <name type="scientific">Lysobacter brunescens</name>
    <dbReference type="NCBI Taxonomy" id="262323"/>
    <lineage>
        <taxon>Bacteria</taxon>
        <taxon>Pseudomonadati</taxon>
        <taxon>Pseudomonadota</taxon>
        <taxon>Gammaproteobacteria</taxon>
        <taxon>Lysobacterales</taxon>
        <taxon>Lysobacteraceae</taxon>
        <taxon>Lysobacter</taxon>
    </lineage>
</organism>
<gene>
    <name evidence="1" type="ORF">ACFQ0E_09420</name>
</gene>
<dbReference type="Proteomes" id="UP001597110">
    <property type="component" value="Unassembled WGS sequence"/>
</dbReference>
<name>A0ABW2YBL1_9GAMM</name>
<dbReference type="EMBL" id="JBHTIF010000001">
    <property type="protein sequence ID" value="MFD0725816.1"/>
    <property type="molecule type" value="Genomic_DNA"/>
</dbReference>